<evidence type="ECO:0000256" key="1">
    <source>
        <dbReference type="SAM" id="SignalP"/>
    </source>
</evidence>
<protein>
    <recommendedName>
        <fullName evidence="4">Secreted protein</fullName>
    </recommendedName>
</protein>
<name>A0A6A6ZCJ7_9PLEO</name>
<keyword evidence="3" id="KW-1185">Reference proteome</keyword>
<gene>
    <name evidence="2" type="ORF">CC86DRAFT_153033</name>
</gene>
<organism evidence="2 3">
    <name type="scientific">Ophiobolus disseminans</name>
    <dbReference type="NCBI Taxonomy" id="1469910"/>
    <lineage>
        <taxon>Eukaryota</taxon>
        <taxon>Fungi</taxon>
        <taxon>Dikarya</taxon>
        <taxon>Ascomycota</taxon>
        <taxon>Pezizomycotina</taxon>
        <taxon>Dothideomycetes</taxon>
        <taxon>Pleosporomycetidae</taxon>
        <taxon>Pleosporales</taxon>
        <taxon>Pleosporineae</taxon>
        <taxon>Phaeosphaeriaceae</taxon>
        <taxon>Ophiobolus</taxon>
    </lineage>
</organism>
<dbReference type="Proteomes" id="UP000799424">
    <property type="component" value="Unassembled WGS sequence"/>
</dbReference>
<keyword evidence="1" id="KW-0732">Signal</keyword>
<reference evidence="2" key="1">
    <citation type="journal article" date="2020" name="Stud. Mycol.">
        <title>101 Dothideomycetes genomes: a test case for predicting lifestyles and emergence of pathogens.</title>
        <authorList>
            <person name="Haridas S."/>
            <person name="Albert R."/>
            <person name="Binder M."/>
            <person name="Bloem J."/>
            <person name="Labutti K."/>
            <person name="Salamov A."/>
            <person name="Andreopoulos B."/>
            <person name="Baker S."/>
            <person name="Barry K."/>
            <person name="Bills G."/>
            <person name="Bluhm B."/>
            <person name="Cannon C."/>
            <person name="Castanera R."/>
            <person name="Culley D."/>
            <person name="Daum C."/>
            <person name="Ezra D."/>
            <person name="Gonzalez J."/>
            <person name="Henrissat B."/>
            <person name="Kuo A."/>
            <person name="Liang C."/>
            <person name="Lipzen A."/>
            <person name="Lutzoni F."/>
            <person name="Magnuson J."/>
            <person name="Mondo S."/>
            <person name="Nolan M."/>
            <person name="Ohm R."/>
            <person name="Pangilinan J."/>
            <person name="Park H.-J."/>
            <person name="Ramirez L."/>
            <person name="Alfaro M."/>
            <person name="Sun H."/>
            <person name="Tritt A."/>
            <person name="Yoshinaga Y."/>
            <person name="Zwiers L.-H."/>
            <person name="Turgeon B."/>
            <person name="Goodwin S."/>
            <person name="Spatafora J."/>
            <person name="Crous P."/>
            <person name="Grigoriev I."/>
        </authorList>
    </citation>
    <scope>NUCLEOTIDE SEQUENCE</scope>
    <source>
        <strain evidence="2">CBS 113818</strain>
    </source>
</reference>
<dbReference type="EMBL" id="MU006249">
    <property type="protein sequence ID" value="KAF2818706.1"/>
    <property type="molecule type" value="Genomic_DNA"/>
</dbReference>
<evidence type="ECO:0000313" key="3">
    <source>
        <dbReference type="Proteomes" id="UP000799424"/>
    </source>
</evidence>
<evidence type="ECO:0000313" key="2">
    <source>
        <dbReference type="EMBL" id="KAF2818706.1"/>
    </source>
</evidence>
<evidence type="ECO:0008006" key="4">
    <source>
        <dbReference type="Google" id="ProtNLM"/>
    </source>
</evidence>
<dbReference type="AlphaFoldDB" id="A0A6A6ZCJ7"/>
<accession>A0A6A6ZCJ7</accession>
<proteinExistence type="predicted"/>
<feature type="signal peptide" evidence="1">
    <location>
        <begin position="1"/>
        <end position="19"/>
    </location>
</feature>
<feature type="chain" id="PRO_5025492563" description="Secreted protein" evidence="1">
    <location>
        <begin position="20"/>
        <end position="118"/>
    </location>
</feature>
<sequence length="118" mass="13270">MFRLYVAAQVTLLALLVVPESFWPSLVDKVGENARTAGGSSLRWDRPTYQQRRRAHRGHKPVVRPPHECIDCMTGAMLPAHVKLAASIVPTNSITFPPVFTGITLKCPHRQCWHLCTR</sequence>